<dbReference type="Proteomes" id="UP000475385">
    <property type="component" value="Unassembled WGS sequence"/>
</dbReference>
<dbReference type="InterPro" id="IPR044005">
    <property type="entry name" value="DZR_2"/>
</dbReference>
<protein>
    <submittedName>
        <fullName evidence="4">ComF family protein</fullName>
    </submittedName>
</protein>
<reference evidence="4 5" key="1">
    <citation type="submission" date="2020-03" db="EMBL/GenBank/DDBJ databases">
        <title>Roseomonas stagni sp. nov., isolated from pond water in Japan.</title>
        <authorList>
            <person name="Furuhata K."/>
            <person name="Miyamoto H."/>
            <person name="Goto K."/>
        </authorList>
    </citation>
    <scope>NUCLEOTIDE SEQUENCE [LARGE SCALE GENOMIC DNA]</scope>
    <source>
        <strain evidence="4 5">PeD5</strain>
    </source>
</reference>
<dbReference type="AlphaFoldDB" id="A0A6M1LSQ5"/>
<name>A0A6M1LSQ5_9PROT</name>
<feature type="domain" description="Double zinc ribbon" evidence="3">
    <location>
        <begin position="24"/>
        <end position="85"/>
    </location>
</feature>
<dbReference type="Gene3D" id="3.40.50.2020">
    <property type="match status" value="1"/>
</dbReference>
<dbReference type="PANTHER" id="PTHR47505">
    <property type="entry name" value="DNA UTILIZATION PROTEIN YHGH"/>
    <property type="match status" value="1"/>
</dbReference>
<sequence>MRWSATATPPSVPGSVLKRLGLGVLDAVMPPHCLTCEEAVETQGTLCAACFRGLHRITAPLCLRCGVPFLHAGQGGRDGLCPGCLERPPAYDTARAALRYDSASQRLVLPFKHADRPELAGPLAAHMARAGAALLARCDLVAPVPLHWRRLFSRRYNQAALLAQRLARAAHRPCIPDLLRRRRPTPPLGDLGAMARAALVADAFTIRARAIPRLRGRRVLLVDDVMTSGATADACARALLDAGAAAVDVLAAARVPDPRLQQEA</sequence>
<proteinExistence type="inferred from homology"/>
<dbReference type="InterPro" id="IPR051910">
    <property type="entry name" value="ComF/GntX_DNA_util-trans"/>
</dbReference>
<evidence type="ECO:0000256" key="1">
    <source>
        <dbReference type="ARBA" id="ARBA00008007"/>
    </source>
</evidence>
<evidence type="ECO:0000259" key="2">
    <source>
        <dbReference type="Pfam" id="PF00156"/>
    </source>
</evidence>
<dbReference type="Pfam" id="PF18912">
    <property type="entry name" value="DZR_2"/>
    <property type="match status" value="1"/>
</dbReference>
<evidence type="ECO:0000259" key="3">
    <source>
        <dbReference type="Pfam" id="PF18912"/>
    </source>
</evidence>
<organism evidence="4 5">
    <name type="scientific">Falsiroseomonas algicola</name>
    <dbReference type="NCBI Taxonomy" id="2716930"/>
    <lineage>
        <taxon>Bacteria</taxon>
        <taxon>Pseudomonadati</taxon>
        <taxon>Pseudomonadota</taxon>
        <taxon>Alphaproteobacteria</taxon>
        <taxon>Acetobacterales</taxon>
        <taxon>Roseomonadaceae</taxon>
        <taxon>Falsiroseomonas</taxon>
    </lineage>
</organism>
<accession>A0A6M1LSQ5</accession>
<dbReference type="EMBL" id="JAAIKB010000016">
    <property type="protein sequence ID" value="NGM23518.1"/>
    <property type="molecule type" value="Genomic_DNA"/>
</dbReference>
<gene>
    <name evidence="4" type="ORF">G3576_26125</name>
</gene>
<keyword evidence="5" id="KW-1185">Reference proteome</keyword>
<dbReference type="Pfam" id="PF00156">
    <property type="entry name" value="Pribosyltran"/>
    <property type="match status" value="1"/>
</dbReference>
<feature type="domain" description="Phosphoribosyltransferase" evidence="2">
    <location>
        <begin position="202"/>
        <end position="258"/>
    </location>
</feature>
<dbReference type="SUPFAM" id="SSF53271">
    <property type="entry name" value="PRTase-like"/>
    <property type="match status" value="1"/>
</dbReference>
<dbReference type="InterPro" id="IPR029057">
    <property type="entry name" value="PRTase-like"/>
</dbReference>
<evidence type="ECO:0000313" key="5">
    <source>
        <dbReference type="Proteomes" id="UP000475385"/>
    </source>
</evidence>
<evidence type="ECO:0000313" key="4">
    <source>
        <dbReference type="EMBL" id="NGM23518.1"/>
    </source>
</evidence>
<dbReference type="PANTHER" id="PTHR47505:SF1">
    <property type="entry name" value="DNA UTILIZATION PROTEIN YHGH"/>
    <property type="match status" value="1"/>
</dbReference>
<comment type="caution">
    <text evidence="4">The sequence shown here is derived from an EMBL/GenBank/DDBJ whole genome shotgun (WGS) entry which is preliminary data.</text>
</comment>
<dbReference type="CDD" id="cd06223">
    <property type="entry name" value="PRTases_typeI"/>
    <property type="match status" value="1"/>
</dbReference>
<dbReference type="InterPro" id="IPR000836">
    <property type="entry name" value="PRTase_dom"/>
</dbReference>
<comment type="similarity">
    <text evidence="1">Belongs to the ComF/GntX family.</text>
</comment>